<reference evidence="2" key="1">
    <citation type="submission" date="2018-02" db="EMBL/GenBank/DDBJ databases">
        <title>Rhizophora mucronata_Transcriptome.</title>
        <authorList>
            <person name="Meera S.P."/>
            <person name="Sreeshan A."/>
            <person name="Augustine A."/>
        </authorList>
    </citation>
    <scope>NUCLEOTIDE SEQUENCE</scope>
    <source>
        <tissue evidence="2">Leaf</tissue>
    </source>
</reference>
<keyword evidence="1" id="KW-1133">Transmembrane helix</keyword>
<evidence type="ECO:0000256" key="1">
    <source>
        <dbReference type="SAM" id="Phobius"/>
    </source>
</evidence>
<protein>
    <submittedName>
        <fullName evidence="2">Uncharacterized protein MANES_10G041500</fullName>
    </submittedName>
</protein>
<keyword evidence="1" id="KW-0812">Transmembrane</keyword>
<proteinExistence type="predicted"/>
<organism evidence="2">
    <name type="scientific">Rhizophora mucronata</name>
    <name type="common">Asiatic mangrove</name>
    <dbReference type="NCBI Taxonomy" id="61149"/>
    <lineage>
        <taxon>Eukaryota</taxon>
        <taxon>Viridiplantae</taxon>
        <taxon>Streptophyta</taxon>
        <taxon>Embryophyta</taxon>
        <taxon>Tracheophyta</taxon>
        <taxon>Spermatophyta</taxon>
        <taxon>Magnoliopsida</taxon>
        <taxon>eudicotyledons</taxon>
        <taxon>Gunneridae</taxon>
        <taxon>Pentapetalae</taxon>
        <taxon>rosids</taxon>
        <taxon>fabids</taxon>
        <taxon>Malpighiales</taxon>
        <taxon>Rhizophoraceae</taxon>
        <taxon>Rhizophora</taxon>
    </lineage>
</organism>
<dbReference type="EMBL" id="GGEC01020479">
    <property type="protein sequence ID" value="MBX00963.1"/>
    <property type="molecule type" value="Transcribed_RNA"/>
</dbReference>
<dbReference type="AlphaFoldDB" id="A0A2P2K5K6"/>
<accession>A0A2P2K5K6</accession>
<name>A0A2P2K5K6_RHIMU</name>
<sequence length="51" mass="5916">MFSFNTYGILHIDLLIKAKCYLFLGFGFFFFFNCCWGWLGFVDALVGMTIS</sequence>
<evidence type="ECO:0000313" key="2">
    <source>
        <dbReference type="EMBL" id="MBX00963.1"/>
    </source>
</evidence>
<keyword evidence="1" id="KW-0472">Membrane</keyword>
<feature type="transmembrane region" description="Helical" evidence="1">
    <location>
        <begin position="21"/>
        <end position="41"/>
    </location>
</feature>